<accession>A0ABV2TRT5</accession>
<dbReference type="Gene3D" id="3.60.10.10">
    <property type="entry name" value="Endonuclease/exonuclease/phosphatase"/>
    <property type="match status" value="1"/>
</dbReference>
<dbReference type="GO" id="GO:0004519">
    <property type="term" value="F:endonuclease activity"/>
    <property type="evidence" value="ECO:0007669"/>
    <property type="project" value="UniProtKB-KW"/>
</dbReference>
<keyword evidence="9" id="KW-1133">Transmembrane helix</keyword>
<keyword evidence="5" id="KW-0227">DNA damage</keyword>
<evidence type="ECO:0000256" key="4">
    <source>
        <dbReference type="ARBA" id="ARBA00022723"/>
    </source>
</evidence>
<comment type="caution">
    <text evidence="11">The sequence shown here is derived from an EMBL/GenBank/DDBJ whole genome shotgun (WGS) entry which is preliminary data.</text>
</comment>
<keyword evidence="8" id="KW-0234">DNA repair</keyword>
<evidence type="ECO:0000256" key="7">
    <source>
        <dbReference type="ARBA" id="ARBA00022842"/>
    </source>
</evidence>
<dbReference type="InterPro" id="IPR051547">
    <property type="entry name" value="TDP2-like"/>
</dbReference>
<dbReference type="Pfam" id="PF03372">
    <property type="entry name" value="Exo_endo_phos"/>
    <property type="match status" value="1"/>
</dbReference>
<keyword evidence="9" id="KW-0472">Membrane</keyword>
<keyword evidence="7" id="KW-0460">Magnesium</keyword>
<proteinExistence type="predicted"/>
<gene>
    <name evidence="11" type="ORF">ABXZ32_01150</name>
</gene>
<evidence type="ECO:0000256" key="1">
    <source>
        <dbReference type="ARBA" id="ARBA00001936"/>
    </source>
</evidence>
<dbReference type="PROSITE" id="PS51257">
    <property type="entry name" value="PROKAR_LIPOPROTEIN"/>
    <property type="match status" value="1"/>
</dbReference>
<dbReference type="InterPro" id="IPR036691">
    <property type="entry name" value="Endo/exonu/phosph_ase_sf"/>
</dbReference>
<evidence type="ECO:0000256" key="6">
    <source>
        <dbReference type="ARBA" id="ARBA00022801"/>
    </source>
</evidence>
<protein>
    <submittedName>
        <fullName evidence="11">Endonuclease/exonuclease/phosphatase family protein</fullName>
    </submittedName>
</protein>
<feature type="transmembrane region" description="Helical" evidence="9">
    <location>
        <begin position="68"/>
        <end position="88"/>
    </location>
</feature>
<evidence type="ECO:0000313" key="12">
    <source>
        <dbReference type="Proteomes" id="UP001549773"/>
    </source>
</evidence>
<organism evidence="11 12">
    <name type="scientific">Sediminicola luteus</name>
    <dbReference type="NCBI Taxonomy" id="319238"/>
    <lineage>
        <taxon>Bacteria</taxon>
        <taxon>Pseudomonadati</taxon>
        <taxon>Bacteroidota</taxon>
        <taxon>Flavobacteriia</taxon>
        <taxon>Flavobacteriales</taxon>
        <taxon>Flavobacteriaceae</taxon>
        <taxon>Sediminicola</taxon>
    </lineage>
</organism>
<evidence type="ECO:0000256" key="3">
    <source>
        <dbReference type="ARBA" id="ARBA00022722"/>
    </source>
</evidence>
<dbReference type="SUPFAM" id="SSF56219">
    <property type="entry name" value="DNase I-like"/>
    <property type="match status" value="1"/>
</dbReference>
<feature type="transmembrane region" description="Helical" evidence="9">
    <location>
        <begin position="12"/>
        <end position="31"/>
    </location>
</feature>
<keyword evidence="12" id="KW-1185">Reference proteome</keyword>
<keyword evidence="9" id="KW-0812">Transmembrane</keyword>
<name>A0ABV2TRT5_9FLAO</name>
<evidence type="ECO:0000256" key="5">
    <source>
        <dbReference type="ARBA" id="ARBA00022763"/>
    </source>
</evidence>
<evidence type="ECO:0000256" key="2">
    <source>
        <dbReference type="ARBA" id="ARBA00001946"/>
    </source>
</evidence>
<dbReference type="InterPro" id="IPR005135">
    <property type="entry name" value="Endo/exonuclease/phosphatase"/>
</dbReference>
<dbReference type="PANTHER" id="PTHR15822">
    <property type="entry name" value="TRAF AND TNF RECEPTOR-ASSOCIATED PROTEIN"/>
    <property type="match status" value="1"/>
</dbReference>
<reference evidence="11 12" key="1">
    <citation type="submission" date="2024-07" db="EMBL/GenBank/DDBJ databases">
        <title>The genome sequence of type strain Sediminicola luteus GDMCC 1.2596T.</title>
        <authorList>
            <person name="Liu Y."/>
        </authorList>
    </citation>
    <scope>NUCLEOTIDE SEQUENCE [LARGE SCALE GENOMIC DNA]</scope>
    <source>
        <strain evidence="11 12">GDMCC 1.2596</strain>
    </source>
</reference>
<keyword evidence="4" id="KW-0479">Metal-binding</keyword>
<evidence type="ECO:0000256" key="8">
    <source>
        <dbReference type="ARBA" id="ARBA00023204"/>
    </source>
</evidence>
<keyword evidence="3" id="KW-0540">Nuclease</keyword>
<evidence type="ECO:0000313" key="11">
    <source>
        <dbReference type="EMBL" id="MET7027979.1"/>
    </source>
</evidence>
<sequence length="339" mass="39593">MEKLSVLNKFVYFLNSIAALLLLFSCIVPHISIERLSALSILSLTVPILVLINIIFLLYWTFGQKKQLVLSLTVLVLGYFLLGSFFNFKFSKENILEEDLSVMTYNVRGFNKYNWIEDTSLGDQIIDFVKEEDPDILCFQEFSRIRNRQLKHYPYHYITSPSEKNKSIQAIYSKYPIITKGSLGFPDTSNNAIYVDIKYNKDTIRVYNLHLQSLKVIPKAEAISKEPSSRLYRRLSKTFMNQQKQAEIVFEHSENIAYKKIICGDFNNNQFSNVYHIIKGEMKDTFEKLGTGYGRTYNFEYYPVRIDFIFVDKDLEVKAHKNYDVKLSDHFPVMASIKL</sequence>
<dbReference type="PANTHER" id="PTHR15822:SF4">
    <property type="entry name" value="TYROSYL-DNA PHOSPHODIESTERASE 2"/>
    <property type="match status" value="1"/>
</dbReference>
<dbReference type="CDD" id="cd09084">
    <property type="entry name" value="EEP-2"/>
    <property type="match status" value="1"/>
</dbReference>
<evidence type="ECO:0000256" key="9">
    <source>
        <dbReference type="SAM" id="Phobius"/>
    </source>
</evidence>
<evidence type="ECO:0000259" key="10">
    <source>
        <dbReference type="Pfam" id="PF03372"/>
    </source>
</evidence>
<dbReference type="EMBL" id="JBEWYP010000001">
    <property type="protein sequence ID" value="MET7027979.1"/>
    <property type="molecule type" value="Genomic_DNA"/>
</dbReference>
<dbReference type="Proteomes" id="UP001549773">
    <property type="component" value="Unassembled WGS sequence"/>
</dbReference>
<comment type="cofactor">
    <cofactor evidence="1">
        <name>Mn(2+)</name>
        <dbReference type="ChEBI" id="CHEBI:29035"/>
    </cofactor>
</comment>
<dbReference type="RefSeq" id="WP_354616856.1">
    <property type="nucleotide sequence ID" value="NZ_JBEWYP010000001.1"/>
</dbReference>
<comment type="cofactor">
    <cofactor evidence="2">
        <name>Mg(2+)</name>
        <dbReference type="ChEBI" id="CHEBI:18420"/>
    </cofactor>
</comment>
<feature type="domain" description="Endonuclease/exonuclease/phosphatase" evidence="10">
    <location>
        <begin position="103"/>
        <end position="330"/>
    </location>
</feature>
<keyword evidence="11" id="KW-0255">Endonuclease</keyword>
<keyword evidence="6" id="KW-0378">Hydrolase</keyword>
<feature type="transmembrane region" description="Helical" evidence="9">
    <location>
        <begin position="38"/>
        <end position="62"/>
    </location>
</feature>